<dbReference type="GO" id="GO:0006412">
    <property type="term" value="P:translation"/>
    <property type="evidence" value="ECO:0007669"/>
    <property type="project" value="UniProtKB-UniRule"/>
</dbReference>
<dbReference type="SUPFAM" id="SSF141091">
    <property type="entry name" value="L21p-like"/>
    <property type="match status" value="1"/>
</dbReference>
<evidence type="ECO:0000313" key="8">
    <source>
        <dbReference type="EMBL" id="TLD71789.1"/>
    </source>
</evidence>
<dbReference type="NCBIfam" id="TIGR00061">
    <property type="entry name" value="L21"/>
    <property type="match status" value="1"/>
</dbReference>
<accession>A0A5R8KJJ8</accession>
<dbReference type="InterPro" id="IPR001787">
    <property type="entry name" value="Ribosomal_bL21"/>
</dbReference>
<dbReference type="Proteomes" id="UP000306196">
    <property type="component" value="Unassembled WGS sequence"/>
</dbReference>
<evidence type="ECO:0000256" key="4">
    <source>
        <dbReference type="ARBA" id="ARBA00022980"/>
    </source>
</evidence>
<evidence type="ECO:0000313" key="9">
    <source>
        <dbReference type="Proteomes" id="UP000306196"/>
    </source>
</evidence>
<keyword evidence="9" id="KW-1185">Reference proteome</keyword>
<dbReference type="GO" id="GO:0003735">
    <property type="term" value="F:structural constituent of ribosome"/>
    <property type="evidence" value="ECO:0007669"/>
    <property type="project" value="InterPro"/>
</dbReference>
<dbReference type="GO" id="GO:0019843">
    <property type="term" value="F:rRNA binding"/>
    <property type="evidence" value="ECO:0007669"/>
    <property type="project" value="UniProtKB-UniRule"/>
</dbReference>
<keyword evidence="3 6" id="KW-0694">RNA-binding</keyword>
<comment type="caution">
    <text evidence="8">The sequence shown here is derived from an EMBL/GenBank/DDBJ whole genome shotgun (WGS) entry which is preliminary data.</text>
</comment>
<dbReference type="AlphaFoldDB" id="A0A5R8KJJ8"/>
<sequence length="104" mass="11383">MAYAVIKTGGKQYKVSVGEHLEIEKLEGEQGASLTFDQVLAAGEGDTLNIGAPFISGATVVAEVLKQFRAPKVTAFKFKRRKGYHKTKGHRQQLTHIRITSINA</sequence>
<comment type="similarity">
    <text evidence="1 6 7">Belongs to the bacterial ribosomal protein bL21 family.</text>
</comment>
<dbReference type="EMBL" id="VAUV01000004">
    <property type="protein sequence ID" value="TLD71789.1"/>
    <property type="molecule type" value="Genomic_DNA"/>
</dbReference>
<dbReference type="InterPro" id="IPR028909">
    <property type="entry name" value="bL21-like"/>
</dbReference>
<dbReference type="GO" id="GO:0005737">
    <property type="term" value="C:cytoplasm"/>
    <property type="evidence" value="ECO:0007669"/>
    <property type="project" value="UniProtKB-ARBA"/>
</dbReference>
<evidence type="ECO:0000256" key="3">
    <source>
        <dbReference type="ARBA" id="ARBA00022884"/>
    </source>
</evidence>
<dbReference type="PANTHER" id="PTHR21349">
    <property type="entry name" value="50S RIBOSOMAL PROTEIN L21"/>
    <property type="match status" value="1"/>
</dbReference>
<comment type="function">
    <text evidence="6 7">This protein binds to 23S rRNA in the presence of protein L20.</text>
</comment>
<proteinExistence type="inferred from homology"/>
<dbReference type="GO" id="GO:0005840">
    <property type="term" value="C:ribosome"/>
    <property type="evidence" value="ECO:0007669"/>
    <property type="project" value="UniProtKB-KW"/>
</dbReference>
<reference evidence="8 9" key="1">
    <citation type="submission" date="2019-05" db="EMBL/GenBank/DDBJ databases">
        <title>Verrucobacter flavum gen. nov., sp. nov. a new member of the family Verrucomicrobiaceae.</title>
        <authorList>
            <person name="Szuroczki S."/>
            <person name="Abbaszade G."/>
            <person name="Szabo A."/>
            <person name="Felfoldi T."/>
            <person name="Schumann P."/>
            <person name="Boka K."/>
            <person name="Keki Z."/>
            <person name="Toumi M."/>
            <person name="Toth E."/>
        </authorList>
    </citation>
    <scope>NUCLEOTIDE SEQUENCE [LARGE SCALE GENOMIC DNA]</scope>
    <source>
        <strain evidence="8 9">MG-N-17</strain>
    </source>
</reference>
<dbReference type="GO" id="GO:1990904">
    <property type="term" value="C:ribonucleoprotein complex"/>
    <property type="evidence" value="ECO:0007669"/>
    <property type="project" value="UniProtKB-KW"/>
</dbReference>
<protein>
    <recommendedName>
        <fullName evidence="6">Large ribosomal subunit protein bL21</fullName>
    </recommendedName>
</protein>
<evidence type="ECO:0000256" key="1">
    <source>
        <dbReference type="ARBA" id="ARBA00008563"/>
    </source>
</evidence>
<dbReference type="Pfam" id="PF00829">
    <property type="entry name" value="Ribosomal_L21p"/>
    <property type="match status" value="1"/>
</dbReference>
<dbReference type="HAMAP" id="MF_01363">
    <property type="entry name" value="Ribosomal_bL21"/>
    <property type="match status" value="1"/>
</dbReference>
<evidence type="ECO:0000256" key="7">
    <source>
        <dbReference type="RuleBase" id="RU000562"/>
    </source>
</evidence>
<evidence type="ECO:0000256" key="2">
    <source>
        <dbReference type="ARBA" id="ARBA00022730"/>
    </source>
</evidence>
<organism evidence="8 9">
    <name type="scientific">Phragmitibacter flavus</name>
    <dbReference type="NCBI Taxonomy" id="2576071"/>
    <lineage>
        <taxon>Bacteria</taxon>
        <taxon>Pseudomonadati</taxon>
        <taxon>Verrucomicrobiota</taxon>
        <taxon>Verrucomicrobiia</taxon>
        <taxon>Verrucomicrobiales</taxon>
        <taxon>Verrucomicrobiaceae</taxon>
        <taxon>Phragmitibacter</taxon>
    </lineage>
</organism>
<dbReference type="PROSITE" id="PS01169">
    <property type="entry name" value="RIBOSOMAL_L21"/>
    <property type="match status" value="1"/>
</dbReference>
<evidence type="ECO:0000256" key="5">
    <source>
        <dbReference type="ARBA" id="ARBA00023274"/>
    </source>
</evidence>
<dbReference type="InterPro" id="IPR018258">
    <property type="entry name" value="Ribosomal_bL21_CS"/>
</dbReference>
<dbReference type="RefSeq" id="WP_138085384.1">
    <property type="nucleotide sequence ID" value="NZ_VAUV01000004.1"/>
</dbReference>
<dbReference type="OrthoDB" id="9813334at2"/>
<evidence type="ECO:0000256" key="6">
    <source>
        <dbReference type="HAMAP-Rule" id="MF_01363"/>
    </source>
</evidence>
<gene>
    <name evidence="6 8" type="primary">rplU</name>
    <name evidence="8" type="ORF">FEM03_06530</name>
</gene>
<keyword evidence="2 6" id="KW-0699">rRNA-binding</keyword>
<keyword evidence="5 6" id="KW-0687">Ribonucleoprotein</keyword>
<dbReference type="InterPro" id="IPR036164">
    <property type="entry name" value="bL21-like_sf"/>
</dbReference>
<keyword evidence="4 6" id="KW-0689">Ribosomal protein</keyword>
<comment type="subunit">
    <text evidence="6">Part of the 50S ribosomal subunit. Contacts protein L20.</text>
</comment>
<dbReference type="PANTHER" id="PTHR21349:SF0">
    <property type="entry name" value="LARGE RIBOSOMAL SUBUNIT PROTEIN BL21M"/>
    <property type="match status" value="1"/>
</dbReference>
<name>A0A5R8KJJ8_9BACT</name>